<evidence type="ECO:0000313" key="3">
    <source>
        <dbReference type="Proteomes" id="UP001519863"/>
    </source>
</evidence>
<dbReference type="Proteomes" id="UP001519863">
    <property type="component" value="Unassembled WGS sequence"/>
</dbReference>
<dbReference type="PROSITE" id="PS50995">
    <property type="entry name" value="HTH_MARR_2"/>
    <property type="match status" value="1"/>
</dbReference>
<dbReference type="Gene3D" id="1.10.287.100">
    <property type="match status" value="1"/>
</dbReference>
<dbReference type="SUPFAM" id="SSF46785">
    <property type="entry name" value="Winged helix' DNA-binding domain"/>
    <property type="match status" value="1"/>
</dbReference>
<dbReference type="InterPro" id="IPR036390">
    <property type="entry name" value="WH_DNA-bd_sf"/>
</dbReference>
<dbReference type="InterPro" id="IPR036388">
    <property type="entry name" value="WH-like_DNA-bd_sf"/>
</dbReference>
<evidence type="ECO:0000259" key="1">
    <source>
        <dbReference type="PROSITE" id="PS50995"/>
    </source>
</evidence>
<dbReference type="EMBL" id="JAHXZI010000041">
    <property type="protein sequence ID" value="MBW6440265.1"/>
    <property type="molecule type" value="Genomic_DNA"/>
</dbReference>
<dbReference type="InterPro" id="IPR052526">
    <property type="entry name" value="HTH-type_Bedaq_tolerance"/>
</dbReference>
<dbReference type="Gene3D" id="1.10.10.10">
    <property type="entry name" value="Winged helix-like DNA-binding domain superfamily/Winged helix DNA-binding domain"/>
    <property type="match status" value="1"/>
</dbReference>
<evidence type="ECO:0000313" key="2">
    <source>
        <dbReference type="EMBL" id="MBW6440265.1"/>
    </source>
</evidence>
<dbReference type="PANTHER" id="PTHR39515:SF2">
    <property type="entry name" value="HTH-TYPE TRANSCRIPTIONAL REGULATOR RV0880"/>
    <property type="match status" value="1"/>
</dbReference>
<dbReference type="Pfam" id="PF12802">
    <property type="entry name" value="MarR_2"/>
    <property type="match status" value="1"/>
</dbReference>
<dbReference type="SMART" id="SM00347">
    <property type="entry name" value="HTH_MARR"/>
    <property type="match status" value="1"/>
</dbReference>
<proteinExistence type="predicted"/>
<reference evidence="2 3" key="1">
    <citation type="journal article" date="2013" name="Antonie Van Leeuwenhoek">
        <title>Actinoplanes hulinensis sp. nov., a novel actinomycete isolated from soybean root (Glycine max (L.) Merr).</title>
        <authorList>
            <person name="Shen Y."/>
            <person name="Liu C."/>
            <person name="Wang X."/>
            <person name="Zhao J."/>
            <person name="Jia F."/>
            <person name="Zhang Y."/>
            <person name="Wang L."/>
            <person name="Yang D."/>
            <person name="Xiang W."/>
        </authorList>
    </citation>
    <scope>NUCLEOTIDE SEQUENCE [LARGE SCALE GENOMIC DNA]</scope>
    <source>
        <strain evidence="2 3">NEAU-M9</strain>
    </source>
</reference>
<feature type="domain" description="HTH marR-type" evidence="1">
    <location>
        <begin position="1"/>
        <end position="137"/>
    </location>
</feature>
<gene>
    <name evidence="2" type="ORF">KZ829_41740</name>
</gene>
<sequence length="156" mass="16827">MPDVTHLAAELRLVVGHLARRVRADDPTPPGITAVIGLLGRQGPMTTSDLAAARQVRPQSMARTVSQLVEQGLAERGAHPVDGRKAPIALTSAGRDVLEQERTRRTDWLTRAIEDTLSTGDQAALAHAVDLIRRLLEHDPAVADNGRDTPPQGSRF</sequence>
<accession>A0ABS7BHF8</accession>
<dbReference type="PANTHER" id="PTHR39515">
    <property type="entry name" value="CONSERVED PROTEIN"/>
    <property type="match status" value="1"/>
</dbReference>
<comment type="caution">
    <text evidence="2">The sequence shown here is derived from an EMBL/GenBank/DDBJ whole genome shotgun (WGS) entry which is preliminary data.</text>
</comment>
<protein>
    <submittedName>
        <fullName evidence="2">MarR family transcriptional regulator</fullName>
    </submittedName>
</protein>
<dbReference type="InterPro" id="IPR000835">
    <property type="entry name" value="HTH_MarR-typ"/>
</dbReference>
<keyword evidence="3" id="KW-1185">Reference proteome</keyword>
<organism evidence="2 3">
    <name type="scientific">Actinoplanes hulinensis</name>
    <dbReference type="NCBI Taxonomy" id="1144547"/>
    <lineage>
        <taxon>Bacteria</taxon>
        <taxon>Bacillati</taxon>
        <taxon>Actinomycetota</taxon>
        <taxon>Actinomycetes</taxon>
        <taxon>Micromonosporales</taxon>
        <taxon>Micromonosporaceae</taxon>
        <taxon>Actinoplanes</taxon>
    </lineage>
</organism>
<dbReference type="RefSeq" id="WP_220149379.1">
    <property type="nucleotide sequence ID" value="NZ_JAHXZI010000041.1"/>
</dbReference>
<name>A0ABS7BHF8_9ACTN</name>